<gene>
    <name evidence="2" type="ORF">DDE83_002663</name>
</gene>
<dbReference type="Proteomes" id="UP000249619">
    <property type="component" value="Unassembled WGS sequence"/>
</dbReference>
<evidence type="ECO:0000313" key="3">
    <source>
        <dbReference type="Proteomes" id="UP000249619"/>
    </source>
</evidence>
<comment type="caution">
    <text evidence="2">The sequence shown here is derived from an EMBL/GenBank/DDBJ whole genome shotgun (WGS) entry which is preliminary data.</text>
</comment>
<feature type="chain" id="PRO_5016941530" evidence="1">
    <location>
        <begin position="20"/>
        <end position="131"/>
    </location>
</feature>
<keyword evidence="1" id="KW-0732">Signal</keyword>
<keyword evidence="3" id="KW-1185">Reference proteome</keyword>
<feature type="signal peptide" evidence="1">
    <location>
        <begin position="1"/>
        <end position="19"/>
    </location>
</feature>
<dbReference type="EMBL" id="QGDH01000028">
    <property type="protein sequence ID" value="RAR13933.1"/>
    <property type="molecule type" value="Genomic_DNA"/>
</dbReference>
<sequence>MKTSTILTTLTTLLTTALAAPPLPRTTFQSFTIRLANGISMQAANAEVIVNNGPVTFGQLFSATFGPQVLATSLQNATPGAGSYVQCTIANPANLEFEAVLSAFNTFIDLDGNAEQDVPIDITNFTIECEL</sequence>
<dbReference type="AlphaFoldDB" id="A0A364N9U3"/>
<reference evidence="3" key="1">
    <citation type="submission" date="2018-05" db="EMBL/GenBank/DDBJ databases">
        <title>Draft genome sequence of Stemphylium lycopersici strain CIDEFI 213.</title>
        <authorList>
            <person name="Medina R."/>
            <person name="Franco M.E.E."/>
            <person name="Lucentini C.G."/>
            <person name="Saparrat M.C.N."/>
            <person name="Balatti P.A."/>
        </authorList>
    </citation>
    <scope>NUCLEOTIDE SEQUENCE [LARGE SCALE GENOMIC DNA]</scope>
    <source>
        <strain evidence="3">CIDEFI 213</strain>
    </source>
</reference>
<accession>A0A364N9U3</accession>
<name>A0A364N9U3_STELY</name>
<evidence type="ECO:0000256" key="1">
    <source>
        <dbReference type="SAM" id="SignalP"/>
    </source>
</evidence>
<protein>
    <submittedName>
        <fullName evidence="2">Uncharacterized protein</fullName>
    </submittedName>
</protein>
<evidence type="ECO:0000313" key="2">
    <source>
        <dbReference type="EMBL" id="RAR13933.1"/>
    </source>
</evidence>
<proteinExistence type="predicted"/>
<organism evidence="2 3">
    <name type="scientific">Stemphylium lycopersici</name>
    <name type="common">Tomato gray leaf spot disease fungus</name>
    <name type="synonym">Thyrospora lycopersici</name>
    <dbReference type="NCBI Taxonomy" id="183478"/>
    <lineage>
        <taxon>Eukaryota</taxon>
        <taxon>Fungi</taxon>
        <taxon>Dikarya</taxon>
        <taxon>Ascomycota</taxon>
        <taxon>Pezizomycotina</taxon>
        <taxon>Dothideomycetes</taxon>
        <taxon>Pleosporomycetidae</taxon>
        <taxon>Pleosporales</taxon>
        <taxon>Pleosporineae</taxon>
        <taxon>Pleosporaceae</taxon>
        <taxon>Stemphylium</taxon>
    </lineage>
</organism>
<dbReference type="OrthoDB" id="3497702at2759"/>